<evidence type="ECO:0000313" key="3">
    <source>
        <dbReference type="Proteomes" id="UP000634136"/>
    </source>
</evidence>
<proteinExistence type="predicted"/>
<dbReference type="AlphaFoldDB" id="A0A834XDV0"/>
<dbReference type="Proteomes" id="UP000634136">
    <property type="component" value="Unassembled WGS sequence"/>
</dbReference>
<comment type="caution">
    <text evidence="2">The sequence shown here is derived from an EMBL/GenBank/DDBJ whole genome shotgun (WGS) entry which is preliminary data.</text>
</comment>
<keyword evidence="1" id="KW-0472">Membrane</keyword>
<evidence type="ECO:0000313" key="2">
    <source>
        <dbReference type="EMBL" id="KAF7843504.1"/>
    </source>
</evidence>
<evidence type="ECO:0000256" key="1">
    <source>
        <dbReference type="SAM" id="Phobius"/>
    </source>
</evidence>
<name>A0A834XDV0_9FABA</name>
<reference evidence="2" key="1">
    <citation type="submission" date="2020-09" db="EMBL/GenBank/DDBJ databases">
        <title>Genome-Enabled Discovery of Anthraquinone Biosynthesis in Senna tora.</title>
        <authorList>
            <person name="Kang S.-H."/>
            <person name="Pandey R.P."/>
            <person name="Lee C.-M."/>
            <person name="Sim J.-S."/>
            <person name="Jeong J.-T."/>
            <person name="Choi B.-S."/>
            <person name="Jung M."/>
            <person name="Ginzburg D."/>
            <person name="Zhao K."/>
            <person name="Won S.Y."/>
            <person name="Oh T.-J."/>
            <person name="Yu Y."/>
            <person name="Kim N.-H."/>
            <person name="Lee O.R."/>
            <person name="Lee T.-H."/>
            <person name="Bashyal P."/>
            <person name="Kim T.-S."/>
            <person name="Lee W.-H."/>
            <person name="Kawkins C."/>
            <person name="Kim C.-K."/>
            <person name="Kim J.S."/>
            <person name="Ahn B.O."/>
            <person name="Rhee S.Y."/>
            <person name="Sohng J.K."/>
        </authorList>
    </citation>
    <scope>NUCLEOTIDE SEQUENCE</scope>
    <source>
        <tissue evidence="2">Leaf</tissue>
    </source>
</reference>
<keyword evidence="1" id="KW-1133">Transmembrane helix</keyword>
<sequence>MAIKRETLEAEDEKRMSLPQFQFHTLHSDLNIILLSHCPIVIATMFPSIWLQMDDTKDKHDPFAISDKGTPCTSAFYAALIQDYMP</sequence>
<gene>
    <name evidence="2" type="ORF">G2W53_000409</name>
</gene>
<protein>
    <submittedName>
        <fullName evidence="2">Uncharacterized protein</fullName>
    </submittedName>
</protein>
<accession>A0A834XDV0</accession>
<dbReference type="EMBL" id="JAAIUW010000001">
    <property type="protein sequence ID" value="KAF7843504.1"/>
    <property type="molecule type" value="Genomic_DNA"/>
</dbReference>
<organism evidence="2 3">
    <name type="scientific">Senna tora</name>
    <dbReference type="NCBI Taxonomy" id="362788"/>
    <lineage>
        <taxon>Eukaryota</taxon>
        <taxon>Viridiplantae</taxon>
        <taxon>Streptophyta</taxon>
        <taxon>Embryophyta</taxon>
        <taxon>Tracheophyta</taxon>
        <taxon>Spermatophyta</taxon>
        <taxon>Magnoliopsida</taxon>
        <taxon>eudicotyledons</taxon>
        <taxon>Gunneridae</taxon>
        <taxon>Pentapetalae</taxon>
        <taxon>rosids</taxon>
        <taxon>fabids</taxon>
        <taxon>Fabales</taxon>
        <taxon>Fabaceae</taxon>
        <taxon>Caesalpinioideae</taxon>
        <taxon>Cassia clade</taxon>
        <taxon>Senna</taxon>
    </lineage>
</organism>
<keyword evidence="1" id="KW-0812">Transmembrane</keyword>
<keyword evidence="3" id="KW-1185">Reference proteome</keyword>
<feature type="transmembrane region" description="Helical" evidence="1">
    <location>
        <begin position="32"/>
        <end position="51"/>
    </location>
</feature>